<evidence type="ECO:0000313" key="8">
    <source>
        <dbReference type="EMBL" id="QNJ94775.1"/>
    </source>
</evidence>
<dbReference type="PANTHER" id="PTHR43098:SF3">
    <property type="entry name" value="L-ORNITHINE N(5)-MONOOXYGENASE-RELATED"/>
    <property type="match status" value="1"/>
</dbReference>
<evidence type="ECO:0000256" key="3">
    <source>
        <dbReference type="ARBA" id="ARBA00022630"/>
    </source>
</evidence>
<dbReference type="PANTHER" id="PTHR43098">
    <property type="entry name" value="L-ORNITHINE N(5)-MONOOXYGENASE-RELATED"/>
    <property type="match status" value="1"/>
</dbReference>
<dbReference type="GO" id="GO:0004499">
    <property type="term" value="F:N,N-dimethylaniline monooxygenase activity"/>
    <property type="evidence" value="ECO:0007669"/>
    <property type="project" value="InterPro"/>
</dbReference>
<organism evidence="8 9">
    <name type="scientific">Mycolicibacterium fluoranthenivorans</name>
    <dbReference type="NCBI Taxonomy" id="258505"/>
    <lineage>
        <taxon>Bacteria</taxon>
        <taxon>Bacillati</taxon>
        <taxon>Actinomycetota</taxon>
        <taxon>Actinomycetes</taxon>
        <taxon>Mycobacteriales</taxon>
        <taxon>Mycobacteriaceae</taxon>
        <taxon>Mycolicibacterium</taxon>
    </lineage>
</organism>
<dbReference type="InterPro" id="IPR050775">
    <property type="entry name" value="FAD-binding_Monooxygenases"/>
</dbReference>
<dbReference type="KEGG" id="mflu:HZU40_11295"/>
<keyword evidence="7" id="KW-0503">Monooxygenase</keyword>
<keyword evidence="6" id="KW-0560">Oxidoreductase</keyword>
<gene>
    <name evidence="8" type="ORF">HZU40_11295</name>
</gene>
<dbReference type="Pfam" id="PF00743">
    <property type="entry name" value="FMO-like"/>
    <property type="match status" value="1"/>
</dbReference>
<dbReference type="InterPro" id="IPR036188">
    <property type="entry name" value="FAD/NAD-bd_sf"/>
</dbReference>
<dbReference type="AlphaFoldDB" id="A0A7G8PKA9"/>
<protein>
    <submittedName>
        <fullName evidence="8">NAD(P)/FAD-dependent oxidoreductase</fullName>
    </submittedName>
</protein>
<evidence type="ECO:0000256" key="7">
    <source>
        <dbReference type="ARBA" id="ARBA00023033"/>
    </source>
</evidence>
<name>A0A7G8PKA9_9MYCO</name>
<evidence type="ECO:0000256" key="2">
    <source>
        <dbReference type="ARBA" id="ARBA00010139"/>
    </source>
</evidence>
<dbReference type="Gene3D" id="3.50.50.60">
    <property type="entry name" value="FAD/NAD(P)-binding domain"/>
    <property type="match status" value="2"/>
</dbReference>
<dbReference type="SUPFAM" id="SSF51905">
    <property type="entry name" value="FAD/NAD(P)-binding domain"/>
    <property type="match status" value="3"/>
</dbReference>
<comment type="cofactor">
    <cofactor evidence="1">
        <name>FAD</name>
        <dbReference type="ChEBI" id="CHEBI:57692"/>
    </cofactor>
</comment>
<reference evidence="8 9" key="1">
    <citation type="submission" date="2020-07" db="EMBL/GenBank/DDBJ databases">
        <title>Draft genome sequence of four isobutane-metabolizing strains capable of cometabolically degrading diverse ether contaminants.</title>
        <authorList>
            <person name="Chen W."/>
            <person name="Faulkner N."/>
            <person name="Smith C."/>
            <person name="Hyman M."/>
        </authorList>
    </citation>
    <scope>NUCLEOTIDE SEQUENCE [LARGE SCALE GENOMIC DNA]</scope>
    <source>
        <strain evidence="8 9">2A</strain>
    </source>
</reference>
<comment type="similarity">
    <text evidence="2">Belongs to the FAD-binding monooxygenase family.</text>
</comment>
<evidence type="ECO:0000313" key="9">
    <source>
        <dbReference type="Proteomes" id="UP000515498"/>
    </source>
</evidence>
<keyword evidence="5" id="KW-0521">NADP</keyword>
<dbReference type="InterPro" id="IPR020946">
    <property type="entry name" value="Flavin_mOase-like"/>
</dbReference>
<evidence type="ECO:0000256" key="6">
    <source>
        <dbReference type="ARBA" id="ARBA00023002"/>
    </source>
</evidence>
<sequence>MRRLAADGLSVVGFDSASDVGGVWRHNGYPGARVDIEAYFYCYFDPEIYGQWQWTQRYPPQAELLAYLEHYADHYGLRKYFQFSTKVEELHWQPEANRWRVRTNTGATVYARHVVMATGQLSKSRQLPFEGVEDFAGQWLETSHWPAEPVDLTGKRVAVIGTGSSGAQVIAAIAPEVESLHVFQRTPNYVVPSQNAPLDQDRYRKYSENLDELWDQVMRTGVAYLAPMTDVPASSMTPEQQQQRLDDQWAFGGLSMTFAFPDQKTDWNTNDLVSNFVRGKIRGVIANPALADKLEPRDYPIGTRRLVVCNGYYETFNQDNVHLVDLRTDSINRVTATGIETSAGFVEVDVIISALGFDAFTGALDSIDIRNADGQKPTDDWDRGPNAYLGLMVHGFPNLYTLTGPGSPSVLVNFNVHNVFHANYVADLISFMDEHGHDTVEATREAQDQWHVQTQQAADGLLRKQVKNYMVHVNNDGSRVFIPYAGGWSTYVDIANGIAGQGYSGFAFAKREQSTLAAAQ</sequence>
<evidence type="ECO:0000256" key="5">
    <source>
        <dbReference type="ARBA" id="ARBA00022857"/>
    </source>
</evidence>
<keyword evidence="3" id="KW-0285">Flavoprotein</keyword>
<evidence type="ECO:0000256" key="4">
    <source>
        <dbReference type="ARBA" id="ARBA00022827"/>
    </source>
</evidence>
<evidence type="ECO:0000256" key="1">
    <source>
        <dbReference type="ARBA" id="ARBA00001974"/>
    </source>
</evidence>
<dbReference type="Proteomes" id="UP000515498">
    <property type="component" value="Chromosome"/>
</dbReference>
<proteinExistence type="inferred from homology"/>
<dbReference type="GO" id="GO:0050661">
    <property type="term" value="F:NADP binding"/>
    <property type="evidence" value="ECO:0007669"/>
    <property type="project" value="InterPro"/>
</dbReference>
<dbReference type="GO" id="GO:0050660">
    <property type="term" value="F:flavin adenine dinucleotide binding"/>
    <property type="evidence" value="ECO:0007669"/>
    <property type="project" value="InterPro"/>
</dbReference>
<keyword evidence="4" id="KW-0274">FAD</keyword>
<accession>A0A7G8PKA9</accession>
<dbReference type="EMBL" id="CP059894">
    <property type="protein sequence ID" value="QNJ94775.1"/>
    <property type="molecule type" value="Genomic_DNA"/>
</dbReference>